<dbReference type="AlphaFoldDB" id="A0A4C1ZSD5"/>
<proteinExistence type="predicted"/>
<organism evidence="1 2">
    <name type="scientific">Eumeta variegata</name>
    <name type="common">Bagworm moth</name>
    <name type="synonym">Eumeta japonica</name>
    <dbReference type="NCBI Taxonomy" id="151549"/>
    <lineage>
        <taxon>Eukaryota</taxon>
        <taxon>Metazoa</taxon>
        <taxon>Ecdysozoa</taxon>
        <taxon>Arthropoda</taxon>
        <taxon>Hexapoda</taxon>
        <taxon>Insecta</taxon>
        <taxon>Pterygota</taxon>
        <taxon>Neoptera</taxon>
        <taxon>Endopterygota</taxon>
        <taxon>Lepidoptera</taxon>
        <taxon>Glossata</taxon>
        <taxon>Ditrysia</taxon>
        <taxon>Tineoidea</taxon>
        <taxon>Psychidae</taxon>
        <taxon>Oiketicinae</taxon>
        <taxon>Eumeta</taxon>
    </lineage>
</organism>
<sequence>MDVPREGGLGRAIAPKFPLDHPFSLVCYCVAVFLRAAFRSVGLRACTSVWAIDEYEYIEVWASVPARSSGYPAVCMPSPHTVSAPRVVLVIFASSRGNIFTRTLLLRRGNPEGFLTFAPLAPLCLLAA</sequence>
<comment type="caution">
    <text evidence="1">The sequence shown here is derived from an EMBL/GenBank/DDBJ whole genome shotgun (WGS) entry which is preliminary data.</text>
</comment>
<keyword evidence="2" id="KW-1185">Reference proteome</keyword>
<dbReference type="Proteomes" id="UP000299102">
    <property type="component" value="Unassembled WGS sequence"/>
</dbReference>
<name>A0A4C1ZSD5_EUMVA</name>
<dbReference type="EMBL" id="BGZK01002044">
    <property type="protein sequence ID" value="GBP89909.1"/>
    <property type="molecule type" value="Genomic_DNA"/>
</dbReference>
<reference evidence="1 2" key="1">
    <citation type="journal article" date="2019" name="Commun. Biol.">
        <title>The bagworm genome reveals a unique fibroin gene that provides high tensile strength.</title>
        <authorList>
            <person name="Kono N."/>
            <person name="Nakamura H."/>
            <person name="Ohtoshi R."/>
            <person name="Tomita M."/>
            <person name="Numata K."/>
            <person name="Arakawa K."/>
        </authorList>
    </citation>
    <scope>NUCLEOTIDE SEQUENCE [LARGE SCALE GENOMIC DNA]</scope>
</reference>
<evidence type="ECO:0000313" key="2">
    <source>
        <dbReference type="Proteomes" id="UP000299102"/>
    </source>
</evidence>
<evidence type="ECO:0000313" key="1">
    <source>
        <dbReference type="EMBL" id="GBP89909.1"/>
    </source>
</evidence>
<gene>
    <name evidence="1" type="ORF">EVAR_63572_1</name>
</gene>
<protein>
    <submittedName>
        <fullName evidence="1">Uncharacterized protein</fullName>
    </submittedName>
</protein>
<accession>A0A4C1ZSD5</accession>